<feature type="transmembrane region" description="Helical" evidence="1">
    <location>
        <begin position="12"/>
        <end position="30"/>
    </location>
</feature>
<dbReference type="AlphaFoldDB" id="A0A1V6T360"/>
<evidence type="ECO:0000256" key="1">
    <source>
        <dbReference type="SAM" id="Phobius"/>
    </source>
</evidence>
<keyword evidence="1" id="KW-0472">Membrane</keyword>
<evidence type="ECO:0000313" key="2">
    <source>
        <dbReference type="EMBL" id="OQE20424.1"/>
    </source>
</evidence>
<dbReference type="OrthoDB" id="5043642at2759"/>
<proteinExistence type="predicted"/>
<dbReference type="STRING" id="303698.A0A1V6T360"/>
<sequence length="399" mass="45971">MESNIILQWSSIWSTLFCCIGFFSGLALLISKIQKPLRAPNATKNQLKDVSCQDGYPNVEPLPDFDWKTTEPIKIRPFKPKYNLTMSIQEATVNELIEMDKNYLDRIMLRRKLMEEHPNTVLASEHSVKLAVDEFYTWLLRHYLPVRYPSMFQLQSSCGNEAEFLKNLVTDEELPLSPSQDPWDTLKILGGLVDDDFLFLMPSEDGDGFTLKGLVTCFPNGFNTSKKLNMKLRDIHKPVPSYKEKLEKSMDRYFQKLQPGKYIKRANWTITTTNQLFTASGNHLYEGEDIPQEKIDIEIARVRVERQFLHRLPQSGAILFSFKTLLYTLPEIKEEGLGDALADTIDGLHNGNAPGFHFYKRAANYGVLSMNAQFAHEVLKQTMFHLTDFSMPSLIHFWL</sequence>
<protein>
    <submittedName>
        <fullName evidence="2">Uncharacterized protein</fullName>
    </submittedName>
</protein>
<reference evidence="3" key="1">
    <citation type="journal article" date="2017" name="Nat. Microbiol.">
        <title>Global analysis of biosynthetic gene clusters reveals vast potential of secondary metabolite production in Penicillium species.</title>
        <authorList>
            <person name="Nielsen J.C."/>
            <person name="Grijseels S."/>
            <person name="Prigent S."/>
            <person name="Ji B."/>
            <person name="Dainat J."/>
            <person name="Nielsen K.F."/>
            <person name="Frisvad J.C."/>
            <person name="Workman M."/>
            <person name="Nielsen J."/>
        </authorList>
    </citation>
    <scope>NUCLEOTIDE SEQUENCE [LARGE SCALE GENOMIC DNA]</scope>
    <source>
        <strain evidence="3">IBT 24891</strain>
    </source>
</reference>
<gene>
    <name evidence="2" type="ORF">PENSTE_c013G04811</name>
</gene>
<dbReference type="Pfam" id="PF11927">
    <property type="entry name" value="HODM_asu-like"/>
    <property type="match status" value="1"/>
</dbReference>
<evidence type="ECO:0000313" key="3">
    <source>
        <dbReference type="Proteomes" id="UP000191285"/>
    </source>
</evidence>
<keyword evidence="3" id="KW-1185">Reference proteome</keyword>
<comment type="caution">
    <text evidence="2">The sequence shown here is derived from an EMBL/GenBank/DDBJ whole genome shotgun (WGS) entry which is preliminary data.</text>
</comment>
<name>A0A1V6T360_9EURO</name>
<organism evidence="2 3">
    <name type="scientific">Penicillium steckii</name>
    <dbReference type="NCBI Taxonomy" id="303698"/>
    <lineage>
        <taxon>Eukaryota</taxon>
        <taxon>Fungi</taxon>
        <taxon>Dikarya</taxon>
        <taxon>Ascomycota</taxon>
        <taxon>Pezizomycotina</taxon>
        <taxon>Eurotiomycetes</taxon>
        <taxon>Eurotiomycetidae</taxon>
        <taxon>Eurotiales</taxon>
        <taxon>Aspergillaceae</taxon>
        <taxon>Penicillium</taxon>
    </lineage>
</organism>
<keyword evidence="1" id="KW-0812">Transmembrane</keyword>
<dbReference type="EMBL" id="MLKD01000013">
    <property type="protein sequence ID" value="OQE20424.1"/>
    <property type="molecule type" value="Genomic_DNA"/>
</dbReference>
<dbReference type="Proteomes" id="UP000191285">
    <property type="component" value="Unassembled WGS sequence"/>
</dbReference>
<accession>A0A1V6T360</accession>
<dbReference type="InterPro" id="IPR021848">
    <property type="entry name" value="HODM_asu-like"/>
</dbReference>
<keyword evidence="1" id="KW-1133">Transmembrane helix</keyword>